<keyword evidence="9" id="KW-1185">Reference proteome</keyword>
<organism evidence="8 9">
    <name type="scientific">Fibrisoma limi BUZ 3</name>
    <dbReference type="NCBI Taxonomy" id="1185876"/>
    <lineage>
        <taxon>Bacteria</taxon>
        <taxon>Pseudomonadati</taxon>
        <taxon>Bacteroidota</taxon>
        <taxon>Cytophagia</taxon>
        <taxon>Cytophagales</taxon>
        <taxon>Spirosomataceae</taxon>
        <taxon>Fibrisoma</taxon>
    </lineage>
</organism>
<sequence>MKKKYAMRYMMYDRLTGSHTSYLIYHTYRYAIWVTCLLLTLGMTGCLTSKGGRNEYLLTSQTVRGNRSVPREELESLIPQKPNRRVLGLPITPALWFYQLGSSRFDQAAAVKALQDKTNEFEQQSQQLAGQPAALRKLNRQYERRLKRLRRKAEEGNWVMRNLGEPPSYFYERDAQANAGKMQKYLVGKGFFNAETTYRLDTLRGRQIRVNYLVNEKPGYFLRSVTYEIPDPRVDSLVRQSLKNSALRVSDRFDLDNVSAEKARLESLLRDQGYYAFSRAYINWEVDSTRRNPDDSLRRNLDLYMQIANPPGQSVHPVYYVGDVQVQITRDETSVPGSNVRLDTVQRNGIMYLLGGRNISSRLLDSKIFMRPGQPYSQTKYRDTQRQLFLLNQFKFINLNITDSTRRQLRTLITAAPVDKYEYTFEGGIFVLYQGQGYPGPFANLTFRARNLFGGLETLETSVRYGFEAQTGFAIDSTTNRSRVYFAQEIGVTSSLIFPQILFPGRMRFQFNPYNPRTQVSLGFTNSIRPDYRRSTLRSTMAYNWQTTPAKQFSFLIADVNLINANFNTQFGPAFEKQLDSLASLGSTIKQSFRRSISSSISFAYTYNTNTPGQNRRANFLRAVVESGGTTLNFFRESQLRQFFNLTDSTGLQYFKYLRFNVDFRHYIPLRPRTTLAFRFNTGLVYGYGSNRTAPYEKLFFAGGSNSIRAWPLRRLGPGAELPQARDGAQRVPVFDNRDGRDEQFAYTFEKPGDMLIEGSAELRGHLFRLLADINGAFFIDAGNVWTIRNNNRRFGEQFRFNTFVPQIAVGTGVGLRIDFSFFVIRFDGGIKVWDPARQYFDEKRGRLVDERFMLTKFSLRQLTKGPNPLVLNFGIGYPF</sequence>
<feature type="coiled-coil region" evidence="6">
    <location>
        <begin position="111"/>
        <end position="159"/>
    </location>
</feature>
<evidence type="ECO:0000313" key="9">
    <source>
        <dbReference type="Proteomes" id="UP000009309"/>
    </source>
</evidence>
<dbReference type="EMBL" id="CAIT01000005">
    <property type="protein sequence ID" value="CCH52511.1"/>
    <property type="molecule type" value="Genomic_DNA"/>
</dbReference>
<comment type="caution">
    <text evidence="8">The sequence shown here is derived from an EMBL/GenBank/DDBJ whole genome shotgun (WGS) entry which is preliminary data.</text>
</comment>
<evidence type="ECO:0000256" key="4">
    <source>
        <dbReference type="ARBA" id="ARBA00023136"/>
    </source>
</evidence>
<dbReference type="InterPro" id="IPR000184">
    <property type="entry name" value="Bac_surfAg_D15"/>
</dbReference>
<keyword evidence="6" id="KW-0175">Coiled coil</keyword>
<dbReference type="eggNOG" id="COG4775">
    <property type="taxonomic scope" value="Bacteria"/>
</dbReference>
<gene>
    <name evidence="8" type="ORF">BN8_01516</name>
</gene>
<proteinExistence type="predicted"/>
<keyword evidence="5" id="KW-0998">Cell outer membrane</keyword>
<keyword evidence="4" id="KW-0472">Membrane</keyword>
<dbReference type="Gene3D" id="2.40.160.50">
    <property type="entry name" value="membrane protein fhac: a member of the omp85/tpsb transporter family"/>
    <property type="match status" value="1"/>
</dbReference>
<dbReference type="PANTHER" id="PTHR12815:SF47">
    <property type="entry name" value="TRANSLOCATION AND ASSEMBLY MODULE SUBUNIT TAMA"/>
    <property type="match status" value="1"/>
</dbReference>
<keyword evidence="2" id="KW-0812">Transmembrane</keyword>
<comment type="subcellular location">
    <subcellularLocation>
        <location evidence="1">Membrane</location>
    </subcellularLocation>
</comment>
<accession>I2GF36</accession>
<evidence type="ECO:0000256" key="2">
    <source>
        <dbReference type="ARBA" id="ARBA00022692"/>
    </source>
</evidence>
<evidence type="ECO:0000256" key="5">
    <source>
        <dbReference type="ARBA" id="ARBA00023237"/>
    </source>
</evidence>
<dbReference type="GO" id="GO:0019867">
    <property type="term" value="C:outer membrane"/>
    <property type="evidence" value="ECO:0007669"/>
    <property type="project" value="InterPro"/>
</dbReference>
<name>I2GF36_9BACT</name>
<protein>
    <submittedName>
        <fullName evidence="8">Surface antigen (D15)</fullName>
    </submittedName>
</protein>
<evidence type="ECO:0000256" key="1">
    <source>
        <dbReference type="ARBA" id="ARBA00004370"/>
    </source>
</evidence>
<dbReference type="AlphaFoldDB" id="I2GF36"/>
<dbReference type="STRING" id="1185876.BN8_01516"/>
<dbReference type="PANTHER" id="PTHR12815">
    <property type="entry name" value="SORTING AND ASSEMBLY MACHINERY SAMM50 PROTEIN FAMILY MEMBER"/>
    <property type="match status" value="1"/>
</dbReference>
<dbReference type="Pfam" id="PF01103">
    <property type="entry name" value="Omp85"/>
    <property type="match status" value="1"/>
</dbReference>
<dbReference type="InterPro" id="IPR039910">
    <property type="entry name" value="D15-like"/>
</dbReference>
<evidence type="ECO:0000259" key="7">
    <source>
        <dbReference type="Pfam" id="PF01103"/>
    </source>
</evidence>
<evidence type="ECO:0000256" key="3">
    <source>
        <dbReference type="ARBA" id="ARBA00022729"/>
    </source>
</evidence>
<reference evidence="8 9" key="1">
    <citation type="journal article" date="2012" name="J. Bacteriol.">
        <title>Genome Sequence of the Filamentous Bacterium Fibrisoma limi BUZ 3T.</title>
        <authorList>
            <person name="Filippini M."/>
            <person name="Qi W."/>
            <person name="Jaenicke S."/>
            <person name="Goesmann A."/>
            <person name="Smits T.H."/>
            <person name="Bagheri H.C."/>
        </authorList>
    </citation>
    <scope>NUCLEOTIDE SEQUENCE [LARGE SCALE GENOMIC DNA]</scope>
    <source>
        <strain evidence="9">BUZ 3T</strain>
    </source>
</reference>
<keyword evidence="3" id="KW-0732">Signal</keyword>
<evidence type="ECO:0000256" key="6">
    <source>
        <dbReference type="SAM" id="Coils"/>
    </source>
</evidence>
<evidence type="ECO:0000313" key="8">
    <source>
        <dbReference type="EMBL" id="CCH52511.1"/>
    </source>
</evidence>
<feature type="domain" description="Bacterial surface antigen (D15)" evidence="7">
    <location>
        <begin position="457"/>
        <end position="837"/>
    </location>
</feature>
<dbReference type="Proteomes" id="UP000009309">
    <property type="component" value="Unassembled WGS sequence"/>
</dbReference>